<organism evidence="3 4">
    <name type="scientific">Qipengyuania benthica</name>
    <dbReference type="NCBI Taxonomy" id="3067651"/>
    <lineage>
        <taxon>Bacteria</taxon>
        <taxon>Pseudomonadati</taxon>
        <taxon>Pseudomonadota</taxon>
        <taxon>Alphaproteobacteria</taxon>
        <taxon>Sphingomonadales</taxon>
        <taxon>Erythrobacteraceae</taxon>
        <taxon>Qipengyuania</taxon>
    </lineage>
</organism>
<dbReference type="SUPFAM" id="SSF141868">
    <property type="entry name" value="EAL domain-like"/>
    <property type="match status" value="1"/>
</dbReference>
<dbReference type="Pfam" id="PF00563">
    <property type="entry name" value="EAL"/>
    <property type="match status" value="1"/>
</dbReference>
<dbReference type="PANTHER" id="PTHR33121">
    <property type="entry name" value="CYCLIC DI-GMP PHOSPHODIESTERASE PDEF"/>
    <property type="match status" value="1"/>
</dbReference>
<keyword evidence="4" id="KW-1185">Reference proteome</keyword>
<sequence length="757" mass="82745">MRSEQDAAEPHVARRRIAAWAMLVGLVIGFIDLTLPLEDTFRAIRAEVRSHPADQQVVVVAIDDRTLNALGADEPSRSADARLLDRLFAQGADRVFFARAYADLTEPEEDAQFARALGRHAPGVYIGGTPKIEQSDGSISSILPNARFRNSAQIVSMYGETAPFELSSRFPTSSEILGENRPSFSAELARLDFEGGAYRPDFAIDHTTIPTISYIDALQGKMGAEAVRGKDVVIAPASRASRDLNPMPFGDLVPTAYFHVIGAETLKRGYPLDLGWFPAFLIVCGVIILASRQAVPARPLIVSAAVALALIPLALDFVNISVDVMPAAICLAIASFRLYRLAQRTYRGSTGLRRIETLHGSQPAGSVDVLALKIRNFATISAILSPFEIEQLLIKAHTMLRATDSSAQFAFHKDTFVWTRARTPAADLADHAQGLHALFRTSITVGSQAPDIASSIGIDSNYEARLRERTENAMQCAEDAARAGRVFLVSEMRVADDIAWRGQMLSELETALRNDEVGVAFQPKVSLSTGLIVGAEALLRWTHPTRGKIEPAKVVALAEEHGRVGMITFFVLNHALVQARRALDRFPYFRIAINISALDLRDRLFVPQLEQIIAAHRFPVANIILEITETAPIENDEAVSRTMQELKRMGIKLSVDDFGMGHASLEYLRRIPADEVKIDRSFVSGIATCEEDRALVGSAIQMIHSLGRTAVAEGVETARVVELLREMGCEEAQGYHFSHPVAMDDLLAQMPRGAAAA</sequence>
<dbReference type="PROSITE" id="PS50883">
    <property type="entry name" value="EAL"/>
    <property type="match status" value="1"/>
</dbReference>
<dbReference type="SMART" id="SM00052">
    <property type="entry name" value="EAL"/>
    <property type="match status" value="1"/>
</dbReference>
<dbReference type="SMART" id="SM01080">
    <property type="entry name" value="CHASE2"/>
    <property type="match status" value="1"/>
</dbReference>
<feature type="transmembrane region" description="Helical" evidence="1">
    <location>
        <begin position="17"/>
        <end position="35"/>
    </location>
</feature>
<feature type="transmembrane region" description="Helical" evidence="1">
    <location>
        <begin position="274"/>
        <end position="295"/>
    </location>
</feature>
<dbReference type="Gene3D" id="3.20.20.450">
    <property type="entry name" value="EAL domain"/>
    <property type="match status" value="1"/>
</dbReference>
<keyword evidence="1" id="KW-1133">Transmembrane helix</keyword>
<evidence type="ECO:0000313" key="3">
    <source>
        <dbReference type="EMBL" id="MDP4539945.1"/>
    </source>
</evidence>
<evidence type="ECO:0000259" key="2">
    <source>
        <dbReference type="PROSITE" id="PS50883"/>
    </source>
</evidence>
<dbReference type="EMBL" id="JAVAIL010000003">
    <property type="protein sequence ID" value="MDP4539945.1"/>
    <property type="molecule type" value="Genomic_DNA"/>
</dbReference>
<proteinExistence type="predicted"/>
<gene>
    <name evidence="3" type="ORF">Q9K01_09940</name>
</gene>
<dbReference type="Pfam" id="PF05226">
    <property type="entry name" value="CHASE2"/>
    <property type="match status" value="1"/>
</dbReference>
<feature type="transmembrane region" description="Helical" evidence="1">
    <location>
        <begin position="301"/>
        <end position="334"/>
    </location>
</feature>
<dbReference type="InterPro" id="IPR001633">
    <property type="entry name" value="EAL_dom"/>
</dbReference>
<dbReference type="InterPro" id="IPR007890">
    <property type="entry name" value="CHASE2"/>
</dbReference>
<dbReference type="RefSeq" id="WP_305930093.1">
    <property type="nucleotide sequence ID" value="NZ_JAVAIL010000003.1"/>
</dbReference>
<name>A0ABT9H9E5_9SPHN</name>
<dbReference type="Proteomes" id="UP001235664">
    <property type="component" value="Unassembled WGS sequence"/>
</dbReference>
<evidence type="ECO:0000256" key="1">
    <source>
        <dbReference type="SAM" id="Phobius"/>
    </source>
</evidence>
<keyword evidence="1" id="KW-0812">Transmembrane</keyword>
<dbReference type="PANTHER" id="PTHR33121:SF70">
    <property type="entry name" value="SIGNALING PROTEIN YKOW"/>
    <property type="match status" value="1"/>
</dbReference>
<comment type="caution">
    <text evidence="3">The sequence shown here is derived from an EMBL/GenBank/DDBJ whole genome shotgun (WGS) entry which is preliminary data.</text>
</comment>
<dbReference type="InterPro" id="IPR035919">
    <property type="entry name" value="EAL_sf"/>
</dbReference>
<dbReference type="CDD" id="cd01948">
    <property type="entry name" value="EAL"/>
    <property type="match status" value="1"/>
</dbReference>
<keyword evidence="1" id="KW-0472">Membrane</keyword>
<dbReference type="InterPro" id="IPR050706">
    <property type="entry name" value="Cyclic-di-GMP_PDE-like"/>
</dbReference>
<evidence type="ECO:0000313" key="4">
    <source>
        <dbReference type="Proteomes" id="UP001235664"/>
    </source>
</evidence>
<feature type="domain" description="EAL" evidence="2">
    <location>
        <begin position="501"/>
        <end position="754"/>
    </location>
</feature>
<protein>
    <submittedName>
        <fullName evidence="3">EAL domain-containing protein</fullName>
    </submittedName>
</protein>
<reference evidence="3 4" key="1">
    <citation type="submission" date="2023-08" db="EMBL/GenBank/DDBJ databases">
        <title>genomic of DY56.</title>
        <authorList>
            <person name="Wang Y."/>
        </authorList>
    </citation>
    <scope>NUCLEOTIDE SEQUENCE [LARGE SCALE GENOMIC DNA]</scope>
    <source>
        <strain evidence="3 4">DY56-A-20</strain>
    </source>
</reference>
<accession>A0ABT9H9E5</accession>